<dbReference type="Gene3D" id="1.10.1410.10">
    <property type="match status" value="1"/>
</dbReference>
<dbReference type="Pfam" id="PF03813">
    <property type="entry name" value="Nrap"/>
    <property type="match status" value="1"/>
</dbReference>
<keyword evidence="5" id="KW-0687">Ribonucleoprotein</keyword>
<dbReference type="Proteomes" id="UP000799441">
    <property type="component" value="Unassembled WGS sequence"/>
</dbReference>
<dbReference type="GO" id="GO:0006364">
    <property type="term" value="P:rRNA processing"/>
    <property type="evidence" value="ECO:0007669"/>
    <property type="project" value="UniProtKB-KW"/>
</dbReference>
<dbReference type="InterPro" id="IPR035370">
    <property type="entry name" value="Nrap_D5"/>
</dbReference>
<protein>
    <recommendedName>
        <fullName evidence="5">U3 small nucleolar RNA-associated protein 22</fullName>
    </recommendedName>
</protein>
<dbReference type="Pfam" id="PF17404">
    <property type="entry name" value="Nrap_D3"/>
    <property type="match status" value="1"/>
</dbReference>
<evidence type="ECO:0000259" key="9">
    <source>
        <dbReference type="Pfam" id="PF17404"/>
    </source>
</evidence>
<dbReference type="Pfam" id="PF17406">
    <property type="entry name" value="Nrap_D5"/>
    <property type="match status" value="1"/>
</dbReference>
<feature type="compositionally biased region" description="Low complexity" evidence="6">
    <location>
        <begin position="20"/>
        <end position="32"/>
    </location>
</feature>
<evidence type="ECO:0000256" key="2">
    <source>
        <dbReference type="ARBA" id="ARBA00006674"/>
    </source>
</evidence>
<dbReference type="GO" id="GO:0032040">
    <property type="term" value="C:small-subunit processome"/>
    <property type="evidence" value="ECO:0007669"/>
    <property type="project" value="TreeGrafter"/>
</dbReference>
<dbReference type="InterPro" id="IPR035369">
    <property type="entry name" value="Nrap_D4"/>
</dbReference>
<evidence type="ECO:0000259" key="11">
    <source>
        <dbReference type="Pfam" id="PF17406"/>
    </source>
</evidence>
<dbReference type="PANTHER" id="PTHR17972:SF0">
    <property type="entry name" value="NUCLEOLAR PROTEIN 6"/>
    <property type="match status" value="1"/>
</dbReference>
<feature type="region of interest" description="Disordered" evidence="6">
    <location>
        <begin position="1"/>
        <end position="111"/>
    </location>
</feature>
<dbReference type="InterPro" id="IPR035367">
    <property type="entry name" value="Nrap_D2"/>
</dbReference>
<evidence type="ECO:0000259" key="10">
    <source>
        <dbReference type="Pfam" id="PF17405"/>
    </source>
</evidence>
<feature type="compositionally biased region" description="Acidic residues" evidence="6">
    <location>
        <begin position="33"/>
        <end position="53"/>
    </location>
</feature>
<dbReference type="Pfam" id="PF17405">
    <property type="entry name" value="Nrap_D4"/>
    <property type="match status" value="1"/>
</dbReference>
<dbReference type="GO" id="GO:0003723">
    <property type="term" value="F:RNA binding"/>
    <property type="evidence" value="ECO:0007669"/>
    <property type="project" value="UniProtKB-KW"/>
</dbReference>
<dbReference type="PANTHER" id="PTHR17972">
    <property type="entry name" value="NUCLEOLAR RNA-ASSOCIATED PROTEIN"/>
    <property type="match status" value="1"/>
</dbReference>
<feature type="domain" description="Nrap protein" evidence="8">
    <location>
        <begin position="372"/>
        <end position="515"/>
    </location>
</feature>
<feature type="compositionally biased region" description="Acidic residues" evidence="6">
    <location>
        <begin position="63"/>
        <end position="77"/>
    </location>
</feature>
<evidence type="ECO:0000259" key="12">
    <source>
        <dbReference type="Pfam" id="PF17407"/>
    </source>
</evidence>
<evidence type="ECO:0000313" key="14">
    <source>
        <dbReference type="Proteomes" id="UP000799441"/>
    </source>
</evidence>
<comment type="similarity">
    <text evidence="2 5">Belongs to the NRAP family.</text>
</comment>
<name>A0A9P4UPI2_9PEZI</name>
<keyword evidence="5" id="KW-0698">rRNA processing</keyword>
<evidence type="ECO:0000256" key="1">
    <source>
        <dbReference type="ARBA" id="ARBA00004604"/>
    </source>
</evidence>
<evidence type="ECO:0000256" key="5">
    <source>
        <dbReference type="RuleBase" id="RU364032"/>
    </source>
</evidence>
<sequence length="1159" mass="128213">MAPPASKRRKTTHLDSGQESDGASFASFGGSDDAADEVETDGEEQELVSDDGMDSGLGNLSEEQSEDGDDGEEDAVPDNDKSGLEAQHSKQMQQKKADRPHSRSNASTIDAGSSAYTAGTFKSNIFKLQVDELLEQIRPRQGQREKQAEETLHVLKKCIEQLPARGALPVDQAERKLLSSKIAIPFPDPRPPRDARYKLEYAKPPSINVVGSHVLKTSSRKRDALEVDMLVQMPSQILQEKDFMNYRYFYKRAYYLACLAEGLKTSKVTSQYRVQYELLHGDQLKPVISVSPKSDEQNKDAKPARRWKIFIVPAVAPDAFPADKLLPGRNCVRSQSEDAQDPTPFYNASLRADMLLAPYLKLLHGAATSCAAYRDACLLGSMWLRQRDLDSSITKGGFGNFEWGALIALMLQGGGAGGKPILSPGYSSYQLLKAALQMLATRDLSKHALVIGDDSKSAALTLVSHPAIWDATRSHNVLYKVSAWSWQILRQEAVSTLSMLGDQLFDGFNTAFITNSSGPLYRYDHIAEIVLPAKANKGDLLKMLYDVLRRGLGDRVRLVNLIWSPTPAWSLGSSVPSSQATSSVKVGMVVNPDTVNRTVDLGPPAQEKAEAASFRKFWGELAELRRFKDGSILESIVWDTRGGASILQQIVQALLLRHFGEVSANTLKFAGDEYVNMLRHRDNKEPFQALQEAYKQLESDIRSLDDLPLTIRQIMPADAQLRNASLTPPALPKQSPEPANITLQFEGSARWPDDLVAIQRTKIAFLLKIGESLSDANDSITSRIGLENEQADTLNQAFLDVIYDSGVAFRLRIHHDREQTLLERQLKDKSVDPKSKELAAVGLAMFKRDYVRTPAHTQAVARLCNKYPALSGAMRLTKKWFASHLLANHFAEEVVELMTLRTFTQPWPYQTPSSATVGFLRTLRWLSKWDWRSDPLIVDLSGSCELKQQDARGIQTRFEAWRKLDPAMNRVCLFVASNVDPEGSTYTDGKPAKVVAGRATALAKAACDEAESKGFDLEPTALFSSPLEDFDIVLHLNPQTVGGAQGRKQKPVFKNLELATLDDTSTIGFEPAASFVEELERTYGHAVLFFHGSKERSVVTGLWSPQTAPRSWKVNLAYSSIAMEGKGGEDVQAVANKQAMLSEMARLGGELVKTIQVNR</sequence>
<gene>
    <name evidence="13" type="ORF">K431DRAFT_282929</name>
</gene>
<reference evidence="13" key="1">
    <citation type="journal article" date="2020" name="Stud. Mycol.">
        <title>101 Dothideomycetes genomes: a test case for predicting lifestyles and emergence of pathogens.</title>
        <authorList>
            <person name="Haridas S."/>
            <person name="Albert R."/>
            <person name="Binder M."/>
            <person name="Bloem J."/>
            <person name="Labutti K."/>
            <person name="Salamov A."/>
            <person name="Andreopoulos B."/>
            <person name="Baker S."/>
            <person name="Barry K."/>
            <person name="Bills G."/>
            <person name="Bluhm B."/>
            <person name="Cannon C."/>
            <person name="Castanera R."/>
            <person name="Culley D."/>
            <person name="Daum C."/>
            <person name="Ezra D."/>
            <person name="Gonzalez J."/>
            <person name="Henrissat B."/>
            <person name="Kuo A."/>
            <person name="Liang C."/>
            <person name="Lipzen A."/>
            <person name="Lutzoni F."/>
            <person name="Magnuson J."/>
            <person name="Mondo S."/>
            <person name="Nolan M."/>
            <person name="Ohm R."/>
            <person name="Pangilinan J."/>
            <person name="Park H.-J."/>
            <person name="Ramirez L."/>
            <person name="Alfaro M."/>
            <person name="Sun H."/>
            <person name="Tritt A."/>
            <person name="Yoshinaga Y."/>
            <person name="Zwiers L.-H."/>
            <person name="Turgeon B."/>
            <person name="Goodwin S."/>
            <person name="Spatafora J."/>
            <person name="Crous P."/>
            <person name="Grigoriev I."/>
        </authorList>
    </citation>
    <scope>NUCLEOTIDE SEQUENCE</scope>
    <source>
        <strain evidence="13">CBS 116435</strain>
    </source>
</reference>
<dbReference type="Pfam" id="PF17407">
    <property type="entry name" value="Nrap_D6"/>
    <property type="match status" value="1"/>
</dbReference>
<feature type="domain" description="Nrap protein" evidence="10">
    <location>
        <begin position="680"/>
        <end position="864"/>
    </location>
</feature>
<dbReference type="Pfam" id="PF17403">
    <property type="entry name" value="Nrap_D2"/>
    <property type="match status" value="1"/>
</dbReference>
<dbReference type="EMBL" id="MU003776">
    <property type="protein sequence ID" value="KAF2723477.1"/>
    <property type="molecule type" value="Genomic_DNA"/>
</dbReference>
<feature type="domain" description="Nrap protein" evidence="12">
    <location>
        <begin position="1027"/>
        <end position="1155"/>
    </location>
</feature>
<dbReference type="GO" id="GO:0034456">
    <property type="term" value="C:UTP-C complex"/>
    <property type="evidence" value="ECO:0007669"/>
    <property type="project" value="TreeGrafter"/>
</dbReference>
<accession>A0A9P4UPI2</accession>
<dbReference type="Gene3D" id="3.30.70.3030">
    <property type="match status" value="1"/>
</dbReference>
<evidence type="ECO:0000256" key="3">
    <source>
        <dbReference type="ARBA" id="ARBA00022884"/>
    </source>
</evidence>
<dbReference type="InterPro" id="IPR035082">
    <property type="entry name" value="Nrap_D1"/>
</dbReference>
<evidence type="ECO:0000313" key="13">
    <source>
        <dbReference type="EMBL" id="KAF2723477.1"/>
    </source>
</evidence>
<comment type="subcellular location">
    <subcellularLocation>
        <location evidence="1 5">Nucleus</location>
        <location evidence="1 5">Nucleolus</location>
    </subcellularLocation>
</comment>
<evidence type="ECO:0000256" key="4">
    <source>
        <dbReference type="ARBA" id="ARBA00023242"/>
    </source>
</evidence>
<evidence type="ECO:0000259" key="7">
    <source>
        <dbReference type="Pfam" id="PF03813"/>
    </source>
</evidence>
<dbReference type="GO" id="GO:0032545">
    <property type="term" value="C:CURI complex"/>
    <property type="evidence" value="ECO:0007669"/>
    <property type="project" value="TreeGrafter"/>
</dbReference>
<keyword evidence="3 5" id="KW-0694">RNA-binding</keyword>
<comment type="caution">
    <text evidence="13">The sequence shown here is derived from an EMBL/GenBank/DDBJ whole genome shotgun (WGS) entry which is preliminary data.</text>
</comment>
<dbReference type="InterPro" id="IPR035371">
    <property type="entry name" value="Nrap_D6"/>
</dbReference>
<proteinExistence type="inferred from homology"/>
<feature type="domain" description="Nrap protein" evidence="11">
    <location>
        <begin position="867"/>
        <end position="1024"/>
    </location>
</feature>
<feature type="compositionally biased region" description="Basic residues" evidence="6">
    <location>
        <begin position="1"/>
        <end position="11"/>
    </location>
</feature>
<feature type="domain" description="Nrap protein" evidence="9">
    <location>
        <begin position="537"/>
        <end position="659"/>
    </location>
</feature>
<evidence type="ECO:0000256" key="6">
    <source>
        <dbReference type="SAM" id="MobiDB-lite"/>
    </source>
</evidence>
<evidence type="ECO:0000259" key="8">
    <source>
        <dbReference type="Pfam" id="PF17403"/>
    </source>
</evidence>
<keyword evidence="5" id="KW-0690">Ribosome biogenesis</keyword>
<keyword evidence="4 5" id="KW-0539">Nucleus</keyword>
<feature type="domain" description="Nrap protein" evidence="7">
    <location>
        <begin position="227"/>
        <end position="367"/>
    </location>
</feature>
<dbReference type="InterPro" id="IPR005554">
    <property type="entry name" value="NOL6/Upt22"/>
</dbReference>
<keyword evidence="14" id="KW-1185">Reference proteome</keyword>
<organism evidence="13 14">
    <name type="scientific">Polychaeton citri CBS 116435</name>
    <dbReference type="NCBI Taxonomy" id="1314669"/>
    <lineage>
        <taxon>Eukaryota</taxon>
        <taxon>Fungi</taxon>
        <taxon>Dikarya</taxon>
        <taxon>Ascomycota</taxon>
        <taxon>Pezizomycotina</taxon>
        <taxon>Dothideomycetes</taxon>
        <taxon>Dothideomycetidae</taxon>
        <taxon>Capnodiales</taxon>
        <taxon>Capnodiaceae</taxon>
        <taxon>Polychaeton</taxon>
    </lineage>
</organism>
<dbReference type="GO" id="GO:0006409">
    <property type="term" value="P:tRNA export from nucleus"/>
    <property type="evidence" value="ECO:0007669"/>
    <property type="project" value="TreeGrafter"/>
</dbReference>
<dbReference type="AlphaFoldDB" id="A0A9P4UPI2"/>
<dbReference type="InterPro" id="IPR035368">
    <property type="entry name" value="Nrap_D3"/>
</dbReference>
<dbReference type="OrthoDB" id="10251401at2759"/>